<dbReference type="RefSeq" id="WP_334483956.1">
    <property type="nucleotide sequence ID" value="NZ_JAZHRV010000001.1"/>
</dbReference>
<dbReference type="Proteomes" id="UP001364224">
    <property type="component" value="Unassembled WGS sequence"/>
</dbReference>
<gene>
    <name evidence="1" type="ORF">V1286_005128</name>
</gene>
<name>A0ABU8BGD1_9BRAD</name>
<protein>
    <submittedName>
        <fullName evidence="1">Uncharacterized protein</fullName>
    </submittedName>
</protein>
<evidence type="ECO:0000313" key="2">
    <source>
        <dbReference type="Proteomes" id="UP001364224"/>
    </source>
</evidence>
<proteinExistence type="predicted"/>
<comment type="caution">
    <text evidence="1">The sequence shown here is derived from an EMBL/GenBank/DDBJ whole genome shotgun (WGS) entry which is preliminary data.</text>
</comment>
<organism evidence="1 2">
    <name type="scientific">Bradyrhizobium algeriense</name>
    <dbReference type="NCBI Taxonomy" id="634784"/>
    <lineage>
        <taxon>Bacteria</taxon>
        <taxon>Pseudomonadati</taxon>
        <taxon>Pseudomonadota</taxon>
        <taxon>Alphaproteobacteria</taxon>
        <taxon>Hyphomicrobiales</taxon>
        <taxon>Nitrobacteraceae</taxon>
        <taxon>Bradyrhizobium</taxon>
    </lineage>
</organism>
<keyword evidence="2" id="KW-1185">Reference proteome</keyword>
<sequence length="47" mass="5299">MADPILVSAFAKRPPGYIEIGMDLAVMLRLRFAKLSRDLHQPMVTDN</sequence>
<reference evidence="1 2" key="1">
    <citation type="submission" date="2024-02" db="EMBL/GenBank/DDBJ databases">
        <title>Adaptive strategies in a cosmopolitan and abundant soil bacterium.</title>
        <authorList>
            <person name="Carini P."/>
        </authorList>
    </citation>
    <scope>NUCLEOTIDE SEQUENCE [LARGE SCALE GENOMIC DNA]</scope>
    <source>
        <strain evidence="1 2">AZCC 1608</strain>
    </source>
</reference>
<evidence type="ECO:0000313" key="1">
    <source>
        <dbReference type="EMBL" id="MEH2557599.1"/>
    </source>
</evidence>
<accession>A0ABU8BGD1</accession>
<dbReference type="EMBL" id="JAZHRV010000001">
    <property type="protein sequence ID" value="MEH2557599.1"/>
    <property type="molecule type" value="Genomic_DNA"/>
</dbReference>